<dbReference type="EMBL" id="FUYE01000020">
    <property type="protein sequence ID" value="SKB06482.1"/>
    <property type="molecule type" value="Genomic_DNA"/>
</dbReference>
<sequence>MHTPVKALSSKIIRILTEKRVLKYDNSFRFCKKQPRGLTRWIKLFNLRLSVEVNPDRHTMLQLFLS</sequence>
<organism evidence="1 2">
    <name type="scientific">Prosthecobacter debontii</name>
    <dbReference type="NCBI Taxonomy" id="48467"/>
    <lineage>
        <taxon>Bacteria</taxon>
        <taxon>Pseudomonadati</taxon>
        <taxon>Verrucomicrobiota</taxon>
        <taxon>Verrucomicrobiia</taxon>
        <taxon>Verrucomicrobiales</taxon>
        <taxon>Verrucomicrobiaceae</taxon>
        <taxon>Prosthecobacter</taxon>
    </lineage>
</organism>
<reference evidence="2" key="1">
    <citation type="submission" date="2017-02" db="EMBL/GenBank/DDBJ databases">
        <authorList>
            <person name="Varghese N."/>
            <person name="Submissions S."/>
        </authorList>
    </citation>
    <scope>NUCLEOTIDE SEQUENCE [LARGE SCALE GENOMIC DNA]</scope>
    <source>
        <strain evidence="2">ATCC 700200</strain>
    </source>
</reference>
<accession>A0A1T4YXG7</accession>
<proteinExistence type="predicted"/>
<dbReference type="AlphaFoldDB" id="A0A1T4YXG7"/>
<keyword evidence="2" id="KW-1185">Reference proteome</keyword>
<dbReference type="STRING" id="48467.SAMN02745166_04495"/>
<evidence type="ECO:0000313" key="1">
    <source>
        <dbReference type="EMBL" id="SKB06482.1"/>
    </source>
</evidence>
<name>A0A1T4YXG7_9BACT</name>
<protein>
    <submittedName>
        <fullName evidence="1">Uncharacterized protein</fullName>
    </submittedName>
</protein>
<dbReference type="Proteomes" id="UP000190774">
    <property type="component" value="Unassembled WGS sequence"/>
</dbReference>
<gene>
    <name evidence="1" type="ORF">SAMN02745166_04495</name>
</gene>
<evidence type="ECO:0000313" key="2">
    <source>
        <dbReference type="Proteomes" id="UP000190774"/>
    </source>
</evidence>